<dbReference type="AlphaFoldDB" id="A0A1U7CYZ0"/>
<dbReference type="Proteomes" id="UP000186309">
    <property type="component" value="Chromosome"/>
</dbReference>
<name>A0A1U7CYZ0_9BACT</name>
<dbReference type="InterPro" id="IPR029057">
    <property type="entry name" value="PRTase-like"/>
</dbReference>
<dbReference type="InterPro" id="IPR000836">
    <property type="entry name" value="PRTase_dom"/>
</dbReference>
<keyword evidence="3" id="KW-0328">Glycosyltransferase</keyword>
<organism evidence="3 4">
    <name type="scientific">Paludisphaera borealis</name>
    <dbReference type="NCBI Taxonomy" id="1387353"/>
    <lineage>
        <taxon>Bacteria</taxon>
        <taxon>Pseudomonadati</taxon>
        <taxon>Planctomycetota</taxon>
        <taxon>Planctomycetia</taxon>
        <taxon>Isosphaerales</taxon>
        <taxon>Isosphaeraceae</taxon>
        <taxon>Paludisphaera</taxon>
    </lineage>
</organism>
<protein>
    <submittedName>
        <fullName evidence="3">Orotate phosphoribosyltransferase</fullName>
        <ecNumber evidence="3">2.4.2.10</ecNumber>
    </submittedName>
</protein>
<sequence length="265" mass="29054">MGAPPGLLAFHDWPRRLSKAWRAGGDALGDLVFPWRCAVCEAAGPGLREPFCAPCRGVLRARAAEIQRNSCPRCAMPVGPFADLDKGCSECRGRPLGFDAAIALGYHEDPWRRLCLKLKKEREAWLAPWMTGLLAEARATELALLPADAWVVPVPLHWLRRLHRGYNQSDALAQGLARRLGLETHRPIRRIKYTEHLVGMNLTKRAEIVRGAFQVDARRGPDLKGRTVLLVDDVLTTGATTGAAARALKRAGAARVVVAVLSRAL</sequence>
<dbReference type="Pfam" id="PF00156">
    <property type="entry name" value="Pribosyltran"/>
    <property type="match status" value="1"/>
</dbReference>
<dbReference type="Gene3D" id="3.40.50.2020">
    <property type="match status" value="1"/>
</dbReference>
<comment type="similarity">
    <text evidence="1">Belongs to the ComF/GntX family.</text>
</comment>
<dbReference type="InterPro" id="IPR051910">
    <property type="entry name" value="ComF/GntX_DNA_util-trans"/>
</dbReference>
<evidence type="ECO:0000313" key="4">
    <source>
        <dbReference type="Proteomes" id="UP000186309"/>
    </source>
</evidence>
<evidence type="ECO:0000313" key="3">
    <source>
        <dbReference type="EMBL" id="APW64167.1"/>
    </source>
</evidence>
<dbReference type="PANTHER" id="PTHR47505:SF1">
    <property type="entry name" value="DNA UTILIZATION PROTEIN YHGH"/>
    <property type="match status" value="1"/>
</dbReference>
<dbReference type="OrthoDB" id="9779910at2"/>
<dbReference type="PANTHER" id="PTHR47505">
    <property type="entry name" value="DNA UTILIZATION PROTEIN YHGH"/>
    <property type="match status" value="1"/>
</dbReference>
<dbReference type="EMBL" id="CP019082">
    <property type="protein sequence ID" value="APW64167.1"/>
    <property type="molecule type" value="Genomic_DNA"/>
</dbReference>
<reference evidence="4" key="1">
    <citation type="submission" date="2016-12" db="EMBL/GenBank/DDBJ databases">
        <title>Comparative genomics of four Isosphaeraceae planctomycetes: a common pool of plasmids and glycoside hydrolase genes.</title>
        <authorList>
            <person name="Ivanova A."/>
        </authorList>
    </citation>
    <scope>NUCLEOTIDE SEQUENCE [LARGE SCALE GENOMIC DNA]</scope>
    <source>
        <strain evidence="4">PX4</strain>
    </source>
</reference>
<accession>A0A1U7CYZ0</accession>
<dbReference type="CDD" id="cd06223">
    <property type="entry name" value="PRTases_typeI"/>
    <property type="match status" value="1"/>
</dbReference>
<feature type="domain" description="Phosphoribosyltransferase" evidence="2">
    <location>
        <begin position="172"/>
        <end position="261"/>
    </location>
</feature>
<evidence type="ECO:0000259" key="2">
    <source>
        <dbReference type="Pfam" id="PF00156"/>
    </source>
</evidence>
<dbReference type="KEGG" id="pbor:BSF38_05759"/>
<dbReference type="STRING" id="1387353.BSF38_05759"/>
<keyword evidence="3" id="KW-0808">Transferase</keyword>
<dbReference type="EC" id="2.4.2.10" evidence="3"/>
<gene>
    <name evidence="3" type="primary">pyrE_2</name>
    <name evidence="3" type="ORF">BSF38_05759</name>
</gene>
<evidence type="ECO:0000256" key="1">
    <source>
        <dbReference type="ARBA" id="ARBA00008007"/>
    </source>
</evidence>
<dbReference type="GO" id="GO:0004588">
    <property type="term" value="F:orotate phosphoribosyltransferase activity"/>
    <property type="evidence" value="ECO:0007669"/>
    <property type="project" value="UniProtKB-EC"/>
</dbReference>
<dbReference type="SUPFAM" id="SSF53271">
    <property type="entry name" value="PRTase-like"/>
    <property type="match status" value="1"/>
</dbReference>
<proteinExistence type="inferred from homology"/>
<keyword evidence="4" id="KW-1185">Reference proteome</keyword>
<dbReference type="RefSeq" id="WP_076350436.1">
    <property type="nucleotide sequence ID" value="NZ_CP019082.1"/>
</dbReference>